<feature type="compositionally biased region" description="Basic and acidic residues" evidence="1">
    <location>
        <begin position="134"/>
        <end position="147"/>
    </location>
</feature>
<protein>
    <submittedName>
        <fullName evidence="3">Uncharacterized protein</fullName>
    </submittedName>
</protein>
<feature type="chain" id="PRO_5040241296" evidence="2">
    <location>
        <begin position="20"/>
        <end position="147"/>
    </location>
</feature>
<proteinExistence type="predicted"/>
<evidence type="ECO:0000313" key="3">
    <source>
        <dbReference type="EMBL" id="KAH6652417.1"/>
    </source>
</evidence>
<gene>
    <name evidence="3" type="ORF">BKA67DRAFT_355604</name>
</gene>
<dbReference type="AlphaFoldDB" id="A0A9P8UHE2"/>
<reference evidence="3" key="1">
    <citation type="journal article" date="2021" name="Nat. Commun.">
        <title>Genetic determinants of endophytism in the Arabidopsis root mycobiome.</title>
        <authorList>
            <person name="Mesny F."/>
            <person name="Miyauchi S."/>
            <person name="Thiergart T."/>
            <person name="Pickel B."/>
            <person name="Atanasova L."/>
            <person name="Karlsson M."/>
            <person name="Huettel B."/>
            <person name="Barry K.W."/>
            <person name="Haridas S."/>
            <person name="Chen C."/>
            <person name="Bauer D."/>
            <person name="Andreopoulos W."/>
            <person name="Pangilinan J."/>
            <person name="LaButti K."/>
            <person name="Riley R."/>
            <person name="Lipzen A."/>
            <person name="Clum A."/>
            <person name="Drula E."/>
            <person name="Henrissat B."/>
            <person name="Kohler A."/>
            <person name="Grigoriev I.V."/>
            <person name="Martin F.M."/>
            <person name="Hacquard S."/>
        </authorList>
    </citation>
    <scope>NUCLEOTIDE SEQUENCE</scope>
    <source>
        <strain evidence="3">MPI-SDFR-AT-0073</strain>
    </source>
</reference>
<sequence length="147" mass="16125">MRIFTKITLFLLALGVAKLNTYTNSPHLTLAESHVLKAITYGVGSGLLINTVCGIAAPSIDPEISSSDSFMSCAPFGMAGTLIVARVYVFTTGGWGMEHWWYLNHLPRRVENGIRNIIGVQQRPLPSNPLRQVKSRESESVADHSEL</sequence>
<accession>A0A9P8UHE2</accession>
<evidence type="ECO:0000256" key="2">
    <source>
        <dbReference type="SAM" id="SignalP"/>
    </source>
</evidence>
<dbReference type="RefSeq" id="XP_045956695.1">
    <property type="nucleotide sequence ID" value="XM_046096388.1"/>
</dbReference>
<evidence type="ECO:0000313" key="4">
    <source>
        <dbReference type="Proteomes" id="UP000758603"/>
    </source>
</evidence>
<organism evidence="3 4">
    <name type="scientific">Truncatella angustata</name>
    <dbReference type="NCBI Taxonomy" id="152316"/>
    <lineage>
        <taxon>Eukaryota</taxon>
        <taxon>Fungi</taxon>
        <taxon>Dikarya</taxon>
        <taxon>Ascomycota</taxon>
        <taxon>Pezizomycotina</taxon>
        <taxon>Sordariomycetes</taxon>
        <taxon>Xylariomycetidae</taxon>
        <taxon>Amphisphaeriales</taxon>
        <taxon>Sporocadaceae</taxon>
        <taxon>Truncatella</taxon>
    </lineage>
</organism>
<dbReference type="GeneID" id="70125281"/>
<dbReference type="OrthoDB" id="4739315at2759"/>
<dbReference type="Proteomes" id="UP000758603">
    <property type="component" value="Unassembled WGS sequence"/>
</dbReference>
<keyword evidence="4" id="KW-1185">Reference proteome</keyword>
<feature type="region of interest" description="Disordered" evidence="1">
    <location>
        <begin position="128"/>
        <end position="147"/>
    </location>
</feature>
<dbReference type="EMBL" id="JAGPXC010000006">
    <property type="protein sequence ID" value="KAH6652417.1"/>
    <property type="molecule type" value="Genomic_DNA"/>
</dbReference>
<evidence type="ECO:0000256" key="1">
    <source>
        <dbReference type="SAM" id="MobiDB-lite"/>
    </source>
</evidence>
<name>A0A9P8UHE2_9PEZI</name>
<feature type="signal peptide" evidence="2">
    <location>
        <begin position="1"/>
        <end position="19"/>
    </location>
</feature>
<comment type="caution">
    <text evidence="3">The sequence shown here is derived from an EMBL/GenBank/DDBJ whole genome shotgun (WGS) entry which is preliminary data.</text>
</comment>
<keyword evidence="2" id="KW-0732">Signal</keyword>